<dbReference type="GO" id="GO:0008270">
    <property type="term" value="F:zinc ion binding"/>
    <property type="evidence" value="ECO:0007669"/>
    <property type="project" value="UniProtKB-KW"/>
</dbReference>
<feature type="domain" description="RING-type" evidence="4">
    <location>
        <begin position="71"/>
        <end position="109"/>
    </location>
</feature>
<keyword evidence="1 3" id="KW-0479">Metal-binding</keyword>
<keyword evidence="6" id="KW-1185">Reference proteome</keyword>
<keyword evidence="1 3" id="KW-0863">Zinc-finger</keyword>
<name>A0A9D3Y0B0_DREPO</name>
<comment type="caution">
    <text evidence="5">The sequence shown here is derived from an EMBL/GenBank/DDBJ whole genome shotgun (WGS) entry which is preliminary data.</text>
</comment>
<dbReference type="Pfam" id="PF13920">
    <property type="entry name" value="zf-C3HC4_3"/>
    <property type="match status" value="1"/>
</dbReference>
<dbReference type="InterPro" id="IPR001841">
    <property type="entry name" value="Znf_RING"/>
</dbReference>
<evidence type="ECO:0000313" key="5">
    <source>
        <dbReference type="EMBL" id="KAH3689480.1"/>
    </source>
</evidence>
<accession>A0A9D3Y0B0</accession>
<dbReference type="SUPFAM" id="SSF57850">
    <property type="entry name" value="RING/U-box"/>
    <property type="match status" value="1"/>
</dbReference>
<protein>
    <recommendedName>
        <fullName evidence="4">RING-type domain-containing protein</fullName>
    </recommendedName>
</protein>
<reference evidence="5" key="1">
    <citation type="journal article" date="2019" name="bioRxiv">
        <title>The Genome of the Zebra Mussel, Dreissena polymorpha: A Resource for Invasive Species Research.</title>
        <authorList>
            <person name="McCartney M.A."/>
            <person name="Auch B."/>
            <person name="Kono T."/>
            <person name="Mallez S."/>
            <person name="Zhang Y."/>
            <person name="Obille A."/>
            <person name="Becker A."/>
            <person name="Abrahante J.E."/>
            <person name="Garbe J."/>
            <person name="Badalamenti J.P."/>
            <person name="Herman A."/>
            <person name="Mangelson H."/>
            <person name="Liachko I."/>
            <person name="Sullivan S."/>
            <person name="Sone E.D."/>
            <person name="Koren S."/>
            <person name="Silverstein K.A.T."/>
            <person name="Beckman K.B."/>
            <person name="Gohl D.M."/>
        </authorList>
    </citation>
    <scope>NUCLEOTIDE SEQUENCE</scope>
    <source>
        <strain evidence="5">Duluth1</strain>
        <tissue evidence="5">Whole animal</tissue>
    </source>
</reference>
<sequence>MIGVTMLAMICIQDLRWWFSVRKIRKECIREMKELREDFRTDCCCGRKVCTKLMAKLKLEKEQAVKDSHTCIICYNNEKTCAVTPCMHLFCVNCCWHMHMHGNKCAVCRSEMFGWTPIHWTD</sequence>
<dbReference type="Gene3D" id="3.30.40.10">
    <property type="entry name" value="Zinc/RING finger domain, C3HC4 (zinc finger)"/>
    <property type="match status" value="1"/>
</dbReference>
<dbReference type="AlphaFoldDB" id="A0A9D3Y0B0"/>
<proteinExistence type="predicted"/>
<dbReference type="PROSITE" id="PS50089">
    <property type="entry name" value="ZF_RING_2"/>
    <property type="match status" value="1"/>
</dbReference>
<evidence type="ECO:0000256" key="3">
    <source>
        <dbReference type="PROSITE-ProRule" id="PRU00175"/>
    </source>
</evidence>
<evidence type="ECO:0000256" key="2">
    <source>
        <dbReference type="ARBA" id="ARBA00022833"/>
    </source>
</evidence>
<evidence type="ECO:0000259" key="4">
    <source>
        <dbReference type="PROSITE" id="PS50089"/>
    </source>
</evidence>
<dbReference type="Proteomes" id="UP000828390">
    <property type="component" value="Unassembled WGS sequence"/>
</dbReference>
<gene>
    <name evidence="5" type="ORF">DPMN_194707</name>
</gene>
<reference evidence="5" key="2">
    <citation type="submission" date="2020-11" db="EMBL/GenBank/DDBJ databases">
        <authorList>
            <person name="McCartney M.A."/>
            <person name="Auch B."/>
            <person name="Kono T."/>
            <person name="Mallez S."/>
            <person name="Becker A."/>
            <person name="Gohl D.M."/>
            <person name="Silverstein K.A.T."/>
            <person name="Koren S."/>
            <person name="Bechman K.B."/>
            <person name="Herman A."/>
            <person name="Abrahante J.E."/>
            <person name="Garbe J."/>
        </authorList>
    </citation>
    <scope>NUCLEOTIDE SEQUENCE</scope>
    <source>
        <strain evidence="5">Duluth1</strain>
        <tissue evidence="5">Whole animal</tissue>
    </source>
</reference>
<evidence type="ECO:0000256" key="1">
    <source>
        <dbReference type="ARBA" id="ARBA00022771"/>
    </source>
</evidence>
<organism evidence="5 6">
    <name type="scientific">Dreissena polymorpha</name>
    <name type="common">Zebra mussel</name>
    <name type="synonym">Mytilus polymorpha</name>
    <dbReference type="NCBI Taxonomy" id="45954"/>
    <lineage>
        <taxon>Eukaryota</taxon>
        <taxon>Metazoa</taxon>
        <taxon>Spiralia</taxon>
        <taxon>Lophotrochozoa</taxon>
        <taxon>Mollusca</taxon>
        <taxon>Bivalvia</taxon>
        <taxon>Autobranchia</taxon>
        <taxon>Heteroconchia</taxon>
        <taxon>Euheterodonta</taxon>
        <taxon>Imparidentia</taxon>
        <taxon>Neoheterodontei</taxon>
        <taxon>Myida</taxon>
        <taxon>Dreissenoidea</taxon>
        <taxon>Dreissenidae</taxon>
        <taxon>Dreissena</taxon>
    </lineage>
</organism>
<keyword evidence="2" id="KW-0862">Zinc</keyword>
<evidence type="ECO:0000313" key="6">
    <source>
        <dbReference type="Proteomes" id="UP000828390"/>
    </source>
</evidence>
<dbReference type="InterPro" id="IPR013083">
    <property type="entry name" value="Znf_RING/FYVE/PHD"/>
</dbReference>
<dbReference type="EMBL" id="JAIWYP010000117">
    <property type="protein sequence ID" value="KAH3689480.1"/>
    <property type="molecule type" value="Genomic_DNA"/>
</dbReference>